<proteinExistence type="inferred from homology"/>
<dbReference type="OrthoDB" id="31229at2157"/>
<evidence type="ECO:0000313" key="3">
    <source>
        <dbReference type="EMBL" id="SAI85722.1"/>
    </source>
</evidence>
<dbReference type="PANTHER" id="PTHR46191">
    <property type="match status" value="1"/>
</dbReference>
<dbReference type="Proteomes" id="UP000076770">
    <property type="component" value="Chromosome i"/>
</dbReference>
<dbReference type="InterPro" id="IPR036412">
    <property type="entry name" value="HAD-like_sf"/>
</dbReference>
<dbReference type="GO" id="GO:0016787">
    <property type="term" value="F:hydrolase activity"/>
    <property type="evidence" value="ECO:0007669"/>
    <property type="project" value="UniProtKB-KW"/>
</dbReference>
<evidence type="ECO:0000256" key="1">
    <source>
        <dbReference type="ARBA" id="ARBA00007958"/>
    </source>
</evidence>
<dbReference type="Proteomes" id="UP000594632">
    <property type="component" value="Chromosome"/>
</dbReference>
<organism evidence="3 4">
    <name type="scientific">Saccharolobus solfataricus</name>
    <name type="common">Sulfolobus solfataricus</name>
    <dbReference type="NCBI Taxonomy" id="2287"/>
    <lineage>
        <taxon>Archaea</taxon>
        <taxon>Thermoproteota</taxon>
        <taxon>Thermoprotei</taxon>
        <taxon>Sulfolobales</taxon>
        <taxon>Sulfolobaceae</taxon>
        <taxon>Saccharolobus</taxon>
    </lineage>
</organism>
<keyword evidence="2" id="KW-0378">Hydrolase</keyword>
<dbReference type="Gene3D" id="3.40.50.1000">
    <property type="entry name" value="HAD superfamily/HAD-like"/>
    <property type="match status" value="1"/>
</dbReference>
<dbReference type="InterPro" id="IPR051828">
    <property type="entry name" value="HAD-like_hydrolase_domain"/>
</dbReference>
<evidence type="ECO:0000313" key="5">
    <source>
        <dbReference type="Proteomes" id="UP000594632"/>
    </source>
</evidence>
<reference evidence="4" key="1">
    <citation type="submission" date="2016-04" db="EMBL/GenBank/DDBJ databases">
        <authorList>
            <person name="Shah S.A."/>
            <person name="Garrett R.A."/>
        </authorList>
    </citation>
    <scope>NUCLEOTIDE SEQUENCE [LARGE SCALE GENOMIC DNA]</scope>
    <source>
        <strain evidence="4">ATCC 35091 / DSM 1616 / JCM 8930 / NBRC 15331 / P1</strain>
    </source>
</reference>
<evidence type="ECO:0000313" key="4">
    <source>
        <dbReference type="Proteomes" id="UP000076770"/>
    </source>
</evidence>
<dbReference type="EMBL" id="LT549890">
    <property type="protein sequence ID" value="SAI85722.1"/>
    <property type="molecule type" value="Genomic_DNA"/>
</dbReference>
<dbReference type="RefSeq" id="WP_010923736.1">
    <property type="nucleotide sequence ID" value="NZ_LT549890.1"/>
</dbReference>
<dbReference type="SFLD" id="SFLDG01129">
    <property type="entry name" value="C1.5:_HAD__Beta-PGM__Phosphata"/>
    <property type="match status" value="1"/>
</dbReference>
<dbReference type="GeneID" id="7805871"/>
<reference evidence="2 5" key="3">
    <citation type="journal article" date="2020" name="Nat. Commun.">
        <title>The structures of two archaeal type IV pili illuminate evolutionary relationships.</title>
        <authorList>
            <person name="Wang F."/>
            <person name="Baquero D.P."/>
            <person name="Su Z."/>
            <person name="Beltran L.C."/>
            <person name="Prangishvili D."/>
            <person name="Krupovic M."/>
            <person name="Egelman E.H."/>
        </authorList>
    </citation>
    <scope>NUCLEOTIDE SEQUENCE [LARGE SCALE GENOMIC DNA]</scope>
    <source>
        <strain evidence="2 5">POZ149</strain>
    </source>
</reference>
<comment type="similarity">
    <text evidence="1">Belongs to the HAD-like hydrolase superfamily.</text>
</comment>
<dbReference type="PATRIC" id="fig|2287.9.peg.2273"/>
<dbReference type="OMA" id="MAVWSHY"/>
<sequence>MYRAIFVDFGNTLVGFKPAFYEKLQTILREHGYDVDIRRVFRAYVKAMAVNNYSQPTDIKEFLYNLNIPPSDRLISHIRGSDIRDGEAFIYDDVMEFLETIRSTNTKLILLSNSSPRTKKLLEELGLVKYFDDLVLSHEIGIVKPNPKIFAIAILKGGYPALHIGDIYEIDYVGARRSYVDAILLDRYDFYPEIKEKVRNLREIIPMVTKNL</sequence>
<reference evidence="3" key="2">
    <citation type="submission" date="2016-04" db="EMBL/GenBank/DDBJ databases">
        <authorList>
            <person name="Evans L.H."/>
            <person name="Alamgir A."/>
            <person name="Owens N."/>
            <person name="Weber N.D."/>
            <person name="Virtaneva K."/>
            <person name="Barbian K."/>
            <person name="Babar A."/>
            <person name="Rosenke K."/>
        </authorList>
    </citation>
    <scope>NUCLEOTIDE SEQUENCE</scope>
    <source>
        <strain evidence="3">P1</strain>
    </source>
</reference>
<protein>
    <submittedName>
        <fullName evidence="3">2-haloalkanoic acid dehalogenase</fullName>
    </submittedName>
    <submittedName>
        <fullName evidence="2">HAD family hydrolase</fullName>
    </submittedName>
</protein>
<dbReference type="EMBL" id="CP050869">
    <property type="protein sequence ID" value="QPG49344.1"/>
    <property type="molecule type" value="Genomic_DNA"/>
</dbReference>
<dbReference type="Pfam" id="PF00702">
    <property type="entry name" value="Hydrolase"/>
    <property type="match status" value="1"/>
</dbReference>
<evidence type="ECO:0000313" key="2">
    <source>
        <dbReference type="EMBL" id="QPG49344.1"/>
    </source>
</evidence>
<dbReference type="InterPro" id="IPR023214">
    <property type="entry name" value="HAD_sf"/>
</dbReference>
<name>A0A157T2Z2_SACSO</name>
<dbReference type="PANTHER" id="PTHR46191:SF2">
    <property type="entry name" value="HALOACID DEHALOGENASE-LIKE HYDROLASE DOMAIN-CONTAINING PROTEIN 3"/>
    <property type="match status" value="1"/>
</dbReference>
<gene>
    <name evidence="2" type="ORF">HFC64_05510</name>
    <name evidence="3" type="ORF">SSOP1_2168</name>
</gene>
<dbReference type="SFLD" id="SFLDS00003">
    <property type="entry name" value="Haloacid_Dehalogenase"/>
    <property type="match status" value="1"/>
</dbReference>
<dbReference type="InterPro" id="IPR006439">
    <property type="entry name" value="HAD-SF_hydro_IA"/>
</dbReference>
<dbReference type="NCBIfam" id="TIGR01549">
    <property type="entry name" value="HAD-SF-IA-v1"/>
    <property type="match status" value="1"/>
</dbReference>
<dbReference type="Gene3D" id="1.10.150.660">
    <property type="match status" value="1"/>
</dbReference>
<dbReference type="SUPFAM" id="SSF56784">
    <property type="entry name" value="HAD-like"/>
    <property type="match status" value="1"/>
</dbReference>
<dbReference type="AlphaFoldDB" id="A0A157T2Z2"/>
<accession>A0A157T2Z2</accession>